<dbReference type="OrthoDB" id="6713357at2"/>
<dbReference type="PIRSF" id="PIRSF026509">
    <property type="entry name" value="UCP026509"/>
    <property type="match status" value="1"/>
</dbReference>
<keyword evidence="1" id="KW-0812">Transmembrane</keyword>
<dbReference type="EMBL" id="MXAN01000081">
    <property type="protein sequence ID" value="OPH34679.1"/>
    <property type="molecule type" value="Genomic_DNA"/>
</dbReference>
<dbReference type="Proteomes" id="UP000191025">
    <property type="component" value="Unassembled WGS sequence"/>
</dbReference>
<evidence type="ECO:0000256" key="1">
    <source>
        <dbReference type="SAM" id="Phobius"/>
    </source>
</evidence>
<feature type="transmembrane region" description="Helical" evidence="1">
    <location>
        <begin position="12"/>
        <end position="43"/>
    </location>
</feature>
<organism evidence="2 4">
    <name type="scientific">Moraxella lacunata</name>
    <dbReference type="NCBI Taxonomy" id="477"/>
    <lineage>
        <taxon>Bacteria</taxon>
        <taxon>Pseudomonadati</taxon>
        <taxon>Pseudomonadota</taxon>
        <taxon>Gammaproteobacteria</taxon>
        <taxon>Moraxellales</taxon>
        <taxon>Moraxellaceae</taxon>
        <taxon>Moraxella</taxon>
    </lineage>
</organism>
<feature type="transmembrane region" description="Helical" evidence="1">
    <location>
        <begin position="107"/>
        <end position="124"/>
    </location>
</feature>
<evidence type="ECO:0000313" key="5">
    <source>
        <dbReference type="Proteomes" id="UP000191025"/>
    </source>
</evidence>
<evidence type="ECO:0008006" key="6">
    <source>
        <dbReference type="Google" id="ProtNLM"/>
    </source>
</evidence>
<dbReference type="Proteomes" id="UP000092607">
    <property type="component" value="Unassembled WGS sequence"/>
</dbReference>
<dbReference type="AlphaFoldDB" id="A0A1B8Q507"/>
<reference evidence="5" key="2">
    <citation type="submission" date="2017-03" db="EMBL/GenBank/DDBJ databases">
        <title>Draft genome sequence of Moraxella equi CCUG 4950T type strain.</title>
        <authorList>
            <person name="Salva-Serra F."/>
            <person name="Engstrom-Jakobsson H."/>
            <person name="Thorell K."/>
            <person name="Jaen-Luchoro D."/>
            <person name="Gonzales-Siles L."/>
            <person name="Karlsson R."/>
            <person name="Yazdan S."/>
            <person name="Boulund F."/>
            <person name="Johnning A."/>
            <person name="Engstrand L."/>
            <person name="Kristiansson E."/>
            <person name="Moore E."/>
        </authorList>
    </citation>
    <scope>NUCLEOTIDE SEQUENCE [LARGE SCALE GENOMIC DNA]</scope>
    <source>
        <strain evidence="5">CCUG 4441</strain>
    </source>
</reference>
<evidence type="ECO:0000313" key="2">
    <source>
        <dbReference type="EMBL" id="OBX64741.1"/>
    </source>
</evidence>
<keyword evidence="1" id="KW-1133">Transmembrane helix</keyword>
<reference evidence="2 4" key="1">
    <citation type="submission" date="2016-06" db="EMBL/GenBank/DDBJ databases">
        <title>Draft genome of Moraxella lacunata CCUG 57757A.</title>
        <authorList>
            <person name="Salva-Serra F."/>
            <person name="Engstrom-Jakobsson H."/>
            <person name="Thorell K."/>
            <person name="Gonzales-Siles L."/>
            <person name="Karlsson R."/>
            <person name="Boulund F."/>
            <person name="Engstrand L."/>
            <person name="Kristiansson E."/>
            <person name="Moore E."/>
        </authorList>
    </citation>
    <scope>NUCLEOTIDE SEQUENCE [LARGE SCALE GENOMIC DNA]</scope>
    <source>
        <strain evidence="2 4">CCUG 57757A</strain>
    </source>
</reference>
<proteinExistence type="predicted"/>
<evidence type="ECO:0000313" key="4">
    <source>
        <dbReference type="Proteomes" id="UP000092607"/>
    </source>
</evidence>
<dbReference type="InterPro" id="IPR005134">
    <property type="entry name" value="UPF0114"/>
</dbReference>
<name>A0A1B8Q507_MORLA</name>
<feature type="transmembrane region" description="Helical" evidence="1">
    <location>
        <begin position="136"/>
        <end position="154"/>
    </location>
</feature>
<sequence length="166" mass="18721">MINSLFQNSRFLVYVIVFTSFLSSVILYIMSLNILFHLCLSFVMAVPDTAKSGKQLAVTLLKVLDIGLIALVFQITSIALYQFFICKKEMVDSRFLKVLHIHDFHDLKSILMQVAVLILTVMFLEQAVEYGATLETLYFALSVSCVLVAVVFVIKNLKSSSHDKTD</sequence>
<comment type="caution">
    <text evidence="2">The sequence shown here is derived from an EMBL/GenBank/DDBJ whole genome shotgun (WGS) entry which is preliminary data.</text>
</comment>
<accession>A0A1B8Q507</accession>
<dbReference type="RefSeq" id="WP_062498392.1">
    <property type="nucleotide sequence ID" value="NZ_JARDJM010000006.1"/>
</dbReference>
<evidence type="ECO:0000313" key="3">
    <source>
        <dbReference type="EMBL" id="OPH34679.1"/>
    </source>
</evidence>
<protein>
    <recommendedName>
        <fullName evidence="6">YqhA family protein</fullName>
    </recommendedName>
</protein>
<dbReference type="Pfam" id="PF03350">
    <property type="entry name" value="UPF0114"/>
    <property type="match status" value="1"/>
</dbReference>
<gene>
    <name evidence="2" type="ORF">A9309_04345</name>
    <name evidence="3" type="ORF">B5J94_10880</name>
</gene>
<feature type="transmembrane region" description="Helical" evidence="1">
    <location>
        <begin position="63"/>
        <end position="86"/>
    </location>
</feature>
<dbReference type="EMBL" id="LZMS01000040">
    <property type="protein sequence ID" value="OBX64741.1"/>
    <property type="molecule type" value="Genomic_DNA"/>
</dbReference>
<reference evidence="3" key="3">
    <citation type="submission" date="2017-03" db="EMBL/GenBank/DDBJ databases">
        <authorList>
            <person name="Afonso C.L."/>
            <person name="Miller P.J."/>
            <person name="Scott M.A."/>
            <person name="Spackman E."/>
            <person name="Goraichik I."/>
            <person name="Dimitrov K.M."/>
            <person name="Suarez D.L."/>
            <person name="Swayne D.E."/>
        </authorList>
    </citation>
    <scope>NUCLEOTIDE SEQUENCE</scope>
    <source>
        <strain evidence="3">CCUG 4441</strain>
    </source>
</reference>
<keyword evidence="1" id="KW-0472">Membrane</keyword>